<dbReference type="InterPro" id="IPR003594">
    <property type="entry name" value="HATPase_dom"/>
</dbReference>
<dbReference type="Pfam" id="PF13191">
    <property type="entry name" value="AAA_16"/>
    <property type="match status" value="1"/>
</dbReference>
<dbReference type="Pfam" id="PF25503">
    <property type="entry name" value="TPR_CHK1"/>
    <property type="match status" value="1"/>
</dbReference>
<dbReference type="PROSITE" id="PS50109">
    <property type="entry name" value="HIS_KIN"/>
    <property type="match status" value="1"/>
</dbReference>
<dbReference type="InterPro" id="IPR041664">
    <property type="entry name" value="AAA_16"/>
</dbReference>
<dbReference type="EMBL" id="JBDKWZ010000016">
    <property type="protein sequence ID" value="MEN7550757.1"/>
    <property type="molecule type" value="Genomic_DNA"/>
</dbReference>
<evidence type="ECO:0000313" key="4">
    <source>
        <dbReference type="Proteomes" id="UP001403385"/>
    </source>
</evidence>
<proteinExistence type="predicted"/>
<dbReference type="InterPro" id="IPR003018">
    <property type="entry name" value="GAF"/>
</dbReference>
<dbReference type="Gene3D" id="3.30.450.40">
    <property type="match status" value="1"/>
</dbReference>
<dbReference type="Pfam" id="PF07730">
    <property type="entry name" value="HisKA_3"/>
    <property type="match status" value="1"/>
</dbReference>
<keyword evidence="1" id="KW-0175">Coiled coil</keyword>
<dbReference type="Gene3D" id="1.20.5.1930">
    <property type="match status" value="1"/>
</dbReference>
<dbReference type="SUPFAM" id="SSF52540">
    <property type="entry name" value="P-loop containing nucleoside triphosphate hydrolases"/>
    <property type="match status" value="1"/>
</dbReference>
<dbReference type="RefSeq" id="WP_346823539.1">
    <property type="nucleotide sequence ID" value="NZ_JBDKWZ010000016.1"/>
</dbReference>
<evidence type="ECO:0000259" key="2">
    <source>
        <dbReference type="PROSITE" id="PS50109"/>
    </source>
</evidence>
<dbReference type="InterPro" id="IPR011990">
    <property type="entry name" value="TPR-like_helical_dom_sf"/>
</dbReference>
<dbReference type="PANTHER" id="PTHR43642">
    <property type="entry name" value="HYBRID SIGNAL TRANSDUCTION HISTIDINE KINASE G"/>
    <property type="match status" value="1"/>
</dbReference>
<dbReference type="Proteomes" id="UP001403385">
    <property type="component" value="Unassembled WGS sequence"/>
</dbReference>
<dbReference type="SUPFAM" id="SSF55874">
    <property type="entry name" value="ATPase domain of HSP90 chaperone/DNA topoisomerase II/histidine kinase"/>
    <property type="match status" value="1"/>
</dbReference>
<evidence type="ECO:0000313" key="3">
    <source>
        <dbReference type="EMBL" id="MEN7550757.1"/>
    </source>
</evidence>
<dbReference type="SMART" id="SM00065">
    <property type="entry name" value="GAF"/>
    <property type="match status" value="1"/>
</dbReference>
<dbReference type="CDD" id="cd16917">
    <property type="entry name" value="HATPase_UhpB-NarQ-NarX-like"/>
    <property type="match status" value="1"/>
</dbReference>
<comment type="caution">
    <text evidence="3">The sequence shown here is derived from an EMBL/GenBank/DDBJ whole genome shotgun (WGS) entry which is preliminary data.</text>
</comment>
<dbReference type="InterPro" id="IPR029016">
    <property type="entry name" value="GAF-like_dom_sf"/>
</dbReference>
<dbReference type="InterPro" id="IPR011712">
    <property type="entry name" value="Sig_transdc_His_kin_sub3_dim/P"/>
</dbReference>
<dbReference type="SUPFAM" id="SSF48452">
    <property type="entry name" value="TPR-like"/>
    <property type="match status" value="1"/>
</dbReference>
<dbReference type="PANTHER" id="PTHR43642:SF1">
    <property type="entry name" value="HYBRID SIGNAL TRANSDUCTION HISTIDINE KINASE G"/>
    <property type="match status" value="1"/>
</dbReference>
<dbReference type="Pfam" id="PF02518">
    <property type="entry name" value="HATPase_c"/>
    <property type="match status" value="1"/>
</dbReference>
<organism evidence="3 4">
    <name type="scientific">Rapidithrix thailandica</name>
    <dbReference type="NCBI Taxonomy" id="413964"/>
    <lineage>
        <taxon>Bacteria</taxon>
        <taxon>Pseudomonadati</taxon>
        <taxon>Bacteroidota</taxon>
        <taxon>Cytophagia</taxon>
        <taxon>Cytophagales</taxon>
        <taxon>Flammeovirgaceae</taxon>
        <taxon>Rapidithrix</taxon>
    </lineage>
</organism>
<sequence length="1397" mass="160527">MNKHQQGPLIYGRKKELHKLLSQYRELAAGPAGVKLLFVSGHSGIGKTALVQAFFEQIMAEGAFCYVGKYEQLNQNIPYSGLKKAFSAYIKHLLTQGDDAQLSYIREKLLEELGASSKLLVDYIPELEFIIGHAPFSSEWDPNRSKKRFFYLFQLFLDIVLEMHSPFVLFLDDLQWTDISSLNLLRYLLANPQKGQLLIVGCFRTNEVPSTHPLHSFFSSLDEGQISWDTLSLHKLEQQHIHEIIKERFPEVTERGPVVSVLQQYSQGNPLFIRSLFNHLLEGGWVHIENNRWVVDLEAISERYDNQTVTDLLQKQWVNMSEATYDLLHLAACVGNKFDLSLLKVAAGREEHTCTQLLTEVVQAGWLHQEGEEYEFSHDYIREALYENLKREKRKQLHYQIGNAMLSSMYQELSTTELQFTALQFNLAASILKQDTEKLTIAQLNLQAGNIARKNNAYELAIYYYRSGIDLLQSLKKEAPHAIWFALQLSKADSEYLNGNYEVAMFTLDELLPSVQNRLDKAQIYERKIMINTHLERMKEAVHILREGLLLFDLTLPMDGEQSRRQVMNLKQPLADFLMNHPVRDLLDHASGEEMDADTLAIQNLLYTAGIALHHTNEQQIIWQSLHIITTSLQREFTPFTAIGFVSYGRMLLANFENFDHGYEFGCLALQLIRKLEDNHLKCRVFGVFAFYVSLWKKHLQESLPILEEGIRAGIEHGDHIGANILHSHLLITRFVCGHPLQEFTGFETRVTRNNLEFSPYIVDYHKQLAIALSEEGQYFTLPPRENSPLGAKYTMHDQAFYWHHVMAKYYYLFESYTLAAKESEAAAGYSTLQKASPLYAENIFYWSLAMMAGFYNYCPDAQDRSLRLLQQHLNTMNIWQQHCPGNFGHKYLLMEAEYNRIHGHLSYAQQCYQQAIAEARRQGYVQNEALTHECYARFLMFQREVPELAGQHLIQAINCYGHWGATAKVKFLKQKYAYLLPEEEAFSQAPDFFAMDELLQHLGAEVDLEVIIEKALSLFMKVAAAERCVLILRKGEEYFVQGEARVKDNFCQALPPKPLQSYPEISQEAVNYVLRSREQLLVSQAVEDELLQKGAYVQEREIQSVVCMPLVLHNRLLGALYLENNFRAGHFQAQRVQWIGLMARQTVVSIENALNYQAAQSLNEELRERILERERLHQKLQDQKSAYLKAIVETQEQERKRIAEDLHDSLGSLLSTVKLQFTGLQEEVSNTKQSSYEKALHHLDLACGEVRRIAHNMLPGVLSKFGLATALQEYAEQVEESSSLRVKLEIFGLKKRLKEPIEINLFRICQELIQNALKHAEASELSLQFIEYPEMLNVVVEDDGSGFDTQKACSGMGLKNVASRVNYLKGTCEVESQTKQGTTVIINIPLKISMFE</sequence>
<evidence type="ECO:0000256" key="1">
    <source>
        <dbReference type="SAM" id="Coils"/>
    </source>
</evidence>
<name>A0AAW9S3N9_9BACT</name>
<keyword evidence="4" id="KW-1185">Reference proteome</keyword>
<accession>A0AAW9S3N9</accession>
<dbReference type="Gene3D" id="3.40.50.300">
    <property type="entry name" value="P-loop containing nucleotide triphosphate hydrolases"/>
    <property type="match status" value="1"/>
</dbReference>
<dbReference type="GO" id="GO:0046983">
    <property type="term" value="F:protein dimerization activity"/>
    <property type="evidence" value="ECO:0007669"/>
    <property type="project" value="InterPro"/>
</dbReference>
<dbReference type="Pfam" id="PF01590">
    <property type="entry name" value="GAF"/>
    <property type="match status" value="1"/>
</dbReference>
<dbReference type="InterPro" id="IPR027417">
    <property type="entry name" value="P-loop_NTPase"/>
</dbReference>
<dbReference type="SUPFAM" id="SSF55781">
    <property type="entry name" value="GAF domain-like"/>
    <property type="match status" value="1"/>
</dbReference>
<dbReference type="InterPro" id="IPR005467">
    <property type="entry name" value="His_kinase_dom"/>
</dbReference>
<dbReference type="InterPro" id="IPR036890">
    <property type="entry name" value="HATPase_C_sf"/>
</dbReference>
<reference evidence="3 4" key="1">
    <citation type="submission" date="2024-04" db="EMBL/GenBank/DDBJ databases">
        <title>Novel genus in family Flammeovirgaceae.</title>
        <authorList>
            <person name="Nguyen T.H."/>
            <person name="Vuong T.Q."/>
            <person name="Le H."/>
            <person name="Kim S.-G."/>
        </authorList>
    </citation>
    <scope>NUCLEOTIDE SEQUENCE [LARGE SCALE GENOMIC DNA]</scope>
    <source>
        <strain evidence="3 4">JCM 23209</strain>
    </source>
</reference>
<dbReference type="InterPro" id="IPR053159">
    <property type="entry name" value="Hybrid_Histidine_Kinase"/>
</dbReference>
<gene>
    <name evidence="3" type="ORF">AAG747_22745</name>
</gene>
<feature type="coiled-coil region" evidence="1">
    <location>
        <begin position="1157"/>
        <end position="1198"/>
    </location>
</feature>
<dbReference type="GO" id="GO:0016020">
    <property type="term" value="C:membrane"/>
    <property type="evidence" value="ECO:0007669"/>
    <property type="project" value="InterPro"/>
</dbReference>
<dbReference type="Gene3D" id="3.30.565.10">
    <property type="entry name" value="Histidine kinase-like ATPase, C-terminal domain"/>
    <property type="match status" value="1"/>
</dbReference>
<feature type="domain" description="Histidine kinase" evidence="2">
    <location>
        <begin position="1202"/>
        <end position="1393"/>
    </location>
</feature>
<dbReference type="GO" id="GO:0000155">
    <property type="term" value="F:phosphorelay sensor kinase activity"/>
    <property type="evidence" value="ECO:0007669"/>
    <property type="project" value="InterPro"/>
</dbReference>
<dbReference type="SMART" id="SM00387">
    <property type="entry name" value="HATPase_c"/>
    <property type="match status" value="1"/>
</dbReference>
<protein>
    <submittedName>
        <fullName evidence="3">AAA family ATPase</fullName>
    </submittedName>
</protein>